<dbReference type="GO" id="GO:0007229">
    <property type="term" value="P:integrin-mediated signaling pathway"/>
    <property type="evidence" value="ECO:0007669"/>
    <property type="project" value="TreeGrafter"/>
</dbReference>
<feature type="chain" id="PRO_5034209958" description="VWFA domain-containing protein" evidence="1">
    <location>
        <begin position="20"/>
        <end position="256"/>
    </location>
</feature>
<protein>
    <recommendedName>
        <fullName evidence="2">VWFA domain-containing protein</fullName>
    </recommendedName>
</protein>
<name>A0A8C2VPN2_CHILA</name>
<dbReference type="PRINTS" id="PR00453">
    <property type="entry name" value="VWFADOMAIN"/>
</dbReference>
<feature type="domain" description="VWFA" evidence="2">
    <location>
        <begin position="152"/>
        <end position="237"/>
    </location>
</feature>
<dbReference type="PROSITE" id="PS50234">
    <property type="entry name" value="VWFA"/>
    <property type="match status" value="1"/>
</dbReference>
<organism evidence="3 4">
    <name type="scientific">Chinchilla lanigera</name>
    <name type="common">Long-tailed chinchilla</name>
    <name type="synonym">Chinchilla villidera</name>
    <dbReference type="NCBI Taxonomy" id="34839"/>
    <lineage>
        <taxon>Eukaryota</taxon>
        <taxon>Metazoa</taxon>
        <taxon>Chordata</taxon>
        <taxon>Craniata</taxon>
        <taxon>Vertebrata</taxon>
        <taxon>Euteleostomi</taxon>
        <taxon>Mammalia</taxon>
        <taxon>Eutheria</taxon>
        <taxon>Euarchontoglires</taxon>
        <taxon>Glires</taxon>
        <taxon>Rodentia</taxon>
        <taxon>Hystricomorpha</taxon>
        <taxon>Chinchillidae</taxon>
        <taxon>Chinchilla</taxon>
    </lineage>
</organism>
<reference evidence="3" key="2">
    <citation type="submission" date="2025-09" db="UniProtKB">
        <authorList>
            <consortium name="Ensembl"/>
        </authorList>
    </citation>
    <scope>IDENTIFICATION</scope>
</reference>
<dbReference type="SUPFAM" id="SSF53300">
    <property type="entry name" value="vWA-like"/>
    <property type="match status" value="1"/>
</dbReference>
<dbReference type="InterPro" id="IPR036465">
    <property type="entry name" value="vWFA_dom_sf"/>
</dbReference>
<dbReference type="InterPro" id="IPR002035">
    <property type="entry name" value="VWF_A"/>
</dbReference>
<dbReference type="GO" id="GO:0009897">
    <property type="term" value="C:external side of plasma membrane"/>
    <property type="evidence" value="ECO:0007669"/>
    <property type="project" value="TreeGrafter"/>
</dbReference>
<dbReference type="InterPro" id="IPR028994">
    <property type="entry name" value="Integrin_alpha_N"/>
</dbReference>
<dbReference type="PANTHER" id="PTHR23220">
    <property type="entry name" value="INTEGRIN ALPHA"/>
    <property type="match status" value="1"/>
</dbReference>
<keyword evidence="4" id="KW-1185">Reference proteome</keyword>
<dbReference type="Ensembl" id="ENSCLAT00000018884.1">
    <property type="protein sequence ID" value="ENSCLAP00000018700.1"/>
    <property type="gene ID" value="ENSCLAG00000012826.1"/>
</dbReference>
<dbReference type="GO" id="GO:0007160">
    <property type="term" value="P:cell-matrix adhesion"/>
    <property type="evidence" value="ECO:0007669"/>
    <property type="project" value="TreeGrafter"/>
</dbReference>
<dbReference type="Gene3D" id="2.130.10.130">
    <property type="entry name" value="Integrin alpha, N-terminal"/>
    <property type="match status" value="1"/>
</dbReference>
<dbReference type="Pfam" id="PF00092">
    <property type="entry name" value="VWA"/>
    <property type="match status" value="1"/>
</dbReference>
<proteinExistence type="predicted"/>
<sequence length="256" mass="28429">MSRTCTALLLFRALAASLGFNLDTERVTRFHVDSPGFGHSVVQYANSRVVVGAPKEIKAVNQMGGLYECHYHTGGCEPVSLTVPPEAVNMSLGLSLAAATNPSQLLACGPTVHQACRQNIYLMGLCFLLVSPAQGYKKLPDALQECPRQDQDIVFLIDGSGSISSSDFAKMITFVRSVMSQFPRPRTQFSLMQFSHQFRTHFTFKDFTSRSDPLRLLDSVRQLRGLTYTASAIREVITVHRPKWVPQGCHDLDCHY</sequence>
<dbReference type="AlphaFoldDB" id="A0A8C2VPN2"/>
<evidence type="ECO:0000313" key="3">
    <source>
        <dbReference type="Ensembl" id="ENSCLAP00000018700.1"/>
    </source>
</evidence>
<dbReference type="GO" id="GO:0005178">
    <property type="term" value="F:integrin binding"/>
    <property type="evidence" value="ECO:0007669"/>
    <property type="project" value="TreeGrafter"/>
</dbReference>
<evidence type="ECO:0000256" key="1">
    <source>
        <dbReference type="SAM" id="SignalP"/>
    </source>
</evidence>
<evidence type="ECO:0000259" key="2">
    <source>
        <dbReference type="PROSITE" id="PS50234"/>
    </source>
</evidence>
<dbReference type="GO" id="GO:0098609">
    <property type="term" value="P:cell-cell adhesion"/>
    <property type="evidence" value="ECO:0007669"/>
    <property type="project" value="TreeGrafter"/>
</dbReference>
<accession>A0A8C2VPN2</accession>
<dbReference type="OMA" id="SICYIIN"/>
<dbReference type="PANTHER" id="PTHR23220:SF118">
    <property type="entry name" value="INTEGRIN ALPHA-X"/>
    <property type="match status" value="1"/>
</dbReference>
<evidence type="ECO:0000313" key="4">
    <source>
        <dbReference type="Proteomes" id="UP000694398"/>
    </source>
</evidence>
<dbReference type="Proteomes" id="UP000694398">
    <property type="component" value="Unassembled WGS sequence"/>
</dbReference>
<dbReference type="GO" id="GO:0008305">
    <property type="term" value="C:integrin complex"/>
    <property type="evidence" value="ECO:0007669"/>
    <property type="project" value="TreeGrafter"/>
</dbReference>
<dbReference type="GeneTree" id="ENSGT00940000154838"/>
<dbReference type="SUPFAM" id="SSF69318">
    <property type="entry name" value="Integrin alpha N-terminal domain"/>
    <property type="match status" value="1"/>
</dbReference>
<keyword evidence="1" id="KW-0732">Signal</keyword>
<dbReference type="GO" id="GO:0033627">
    <property type="term" value="P:cell adhesion mediated by integrin"/>
    <property type="evidence" value="ECO:0007669"/>
    <property type="project" value="TreeGrafter"/>
</dbReference>
<reference evidence="3" key="1">
    <citation type="submission" date="2025-08" db="UniProtKB">
        <authorList>
            <consortium name="Ensembl"/>
        </authorList>
    </citation>
    <scope>IDENTIFICATION</scope>
</reference>
<feature type="signal peptide" evidence="1">
    <location>
        <begin position="1"/>
        <end position="19"/>
    </location>
</feature>